<dbReference type="InterPro" id="IPR033248">
    <property type="entry name" value="Transketolase_C"/>
</dbReference>
<dbReference type="InterPro" id="IPR005475">
    <property type="entry name" value="Transketolase-like_Pyr-bd"/>
</dbReference>
<proteinExistence type="predicted"/>
<dbReference type="SUPFAM" id="SSF52922">
    <property type="entry name" value="TK C-terminal domain-like"/>
    <property type="match status" value="1"/>
</dbReference>
<dbReference type="Gene3D" id="3.40.50.970">
    <property type="match status" value="1"/>
</dbReference>
<protein>
    <recommendedName>
        <fullName evidence="2">3-methyl-2-oxobutanoate dehydrogenase (2-methylpropanoyl-transferring)</fullName>
        <ecNumber evidence="2">1.2.4.4</ecNumber>
    </recommendedName>
</protein>
<evidence type="ECO:0000256" key="2">
    <source>
        <dbReference type="ARBA" id="ARBA00012277"/>
    </source>
</evidence>
<sequence length="379" mass="40929">MILQPSSRLSIGFGIGLALRRQHSRPAEHVALQASRHDEATNISAPAKHSPQNSRVAHMNMANAVHSALEAAMELEPKSCVFGEDVAFGGVFRCTVGLQSRFGKNRCFNTPLSEQGIVGFGIGLAAMGWKAICEIQFADYIYPAFDQMVNEAAKYRYRSGGMYNVGGLTLRAPYGAVGHGGAYHSQSPESFFCHVPGLKVVIPSSPMEAKGLLLASIFEPDPVVFFEPKMMYRTSAEDVPTGSFTIPLGKARVISTGQDITLVGWGQQVVVLMEAAKLAKQEGVSCEIIDLRTLQPWDRETVIASVEKTGRLLVSHEAPLTGGFGAELVAEVTKKAFTSLLSPPVRVCGMDTPFPLVLESIYLPSALRVLEAIKSSVLY</sequence>
<dbReference type="EC" id="1.2.4.4" evidence="2"/>
<dbReference type="Pfam" id="PF02779">
    <property type="entry name" value="Transket_pyr"/>
    <property type="match status" value="1"/>
</dbReference>
<evidence type="ECO:0000256" key="1">
    <source>
        <dbReference type="ARBA" id="ARBA00001964"/>
    </source>
</evidence>
<feature type="domain" description="Transketolase-like pyrimidine-binding" evidence="5">
    <location>
        <begin position="59"/>
        <end position="234"/>
    </location>
</feature>
<reference evidence="6" key="1">
    <citation type="submission" date="2017-08" db="EMBL/GenBank/DDBJ databases">
        <authorList>
            <person name="Polle J.E."/>
            <person name="Barry K."/>
            <person name="Cushman J."/>
            <person name="Schmutz J."/>
            <person name="Tran D."/>
            <person name="Hathwaick L.T."/>
            <person name="Yim W.C."/>
            <person name="Jenkins J."/>
            <person name="Mckie-Krisberg Z.M."/>
            <person name="Prochnik S."/>
            <person name="Lindquist E."/>
            <person name="Dockter R.B."/>
            <person name="Adam C."/>
            <person name="Molina H."/>
            <person name="Bunkerborg J."/>
            <person name="Jin E."/>
            <person name="Buchheim M."/>
            <person name="Magnuson J."/>
        </authorList>
    </citation>
    <scope>NUCLEOTIDE SEQUENCE</scope>
    <source>
        <strain evidence="6">CCAP 19/18</strain>
    </source>
</reference>
<evidence type="ECO:0000256" key="4">
    <source>
        <dbReference type="ARBA" id="ARBA00051764"/>
    </source>
</evidence>
<evidence type="ECO:0000256" key="3">
    <source>
        <dbReference type="ARBA" id="ARBA00023002"/>
    </source>
</evidence>
<keyword evidence="7" id="KW-1185">Reference proteome</keyword>
<dbReference type="PANTHER" id="PTHR42980:SF1">
    <property type="entry name" value="2-OXOISOVALERATE DEHYDROGENASE SUBUNIT BETA, MITOCHONDRIAL"/>
    <property type="match status" value="1"/>
</dbReference>
<dbReference type="SMART" id="SM00861">
    <property type="entry name" value="Transket_pyr"/>
    <property type="match status" value="1"/>
</dbReference>
<comment type="caution">
    <text evidence="6">The sequence shown here is derived from an EMBL/GenBank/DDBJ whole genome shotgun (WGS) entry which is preliminary data.</text>
</comment>
<dbReference type="InterPro" id="IPR009014">
    <property type="entry name" value="Transketo_C/PFOR_II"/>
</dbReference>
<evidence type="ECO:0000313" key="7">
    <source>
        <dbReference type="Proteomes" id="UP000815325"/>
    </source>
</evidence>
<organism evidence="6 7">
    <name type="scientific">Dunaliella salina</name>
    <name type="common">Green alga</name>
    <name type="synonym">Protococcus salinus</name>
    <dbReference type="NCBI Taxonomy" id="3046"/>
    <lineage>
        <taxon>Eukaryota</taxon>
        <taxon>Viridiplantae</taxon>
        <taxon>Chlorophyta</taxon>
        <taxon>core chlorophytes</taxon>
        <taxon>Chlorophyceae</taxon>
        <taxon>CS clade</taxon>
        <taxon>Chlamydomonadales</taxon>
        <taxon>Dunaliellaceae</taxon>
        <taxon>Dunaliella</taxon>
    </lineage>
</organism>
<dbReference type="EMBL" id="MU069685">
    <property type="protein sequence ID" value="KAF5835874.1"/>
    <property type="molecule type" value="Genomic_DNA"/>
</dbReference>
<comment type="cofactor">
    <cofactor evidence="1">
        <name>thiamine diphosphate</name>
        <dbReference type="ChEBI" id="CHEBI:58937"/>
    </cofactor>
</comment>
<name>A0ABQ7GMN5_DUNSA</name>
<evidence type="ECO:0000259" key="5">
    <source>
        <dbReference type="SMART" id="SM00861"/>
    </source>
</evidence>
<dbReference type="Gene3D" id="3.40.50.920">
    <property type="match status" value="1"/>
</dbReference>
<dbReference type="InterPro" id="IPR029061">
    <property type="entry name" value="THDP-binding"/>
</dbReference>
<gene>
    <name evidence="6" type="ORF">DUNSADRAFT_6806</name>
</gene>
<dbReference type="Proteomes" id="UP000815325">
    <property type="component" value="Unassembled WGS sequence"/>
</dbReference>
<keyword evidence="3" id="KW-0560">Oxidoreductase</keyword>
<comment type="catalytic activity">
    <reaction evidence="4">
        <text>N(6)-[(R)-lipoyl]-L-lysyl-[protein] + 3-methyl-2-oxobutanoate + H(+) = N(6)-[(R)-S(8)-2-methylpropanoyldihydrolipoyl]-L-lysyl-[protein] + CO2</text>
        <dbReference type="Rhea" id="RHEA:13457"/>
        <dbReference type="Rhea" id="RHEA-COMP:10474"/>
        <dbReference type="Rhea" id="RHEA-COMP:10497"/>
        <dbReference type="ChEBI" id="CHEBI:11851"/>
        <dbReference type="ChEBI" id="CHEBI:15378"/>
        <dbReference type="ChEBI" id="CHEBI:16526"/>
        <dbReference type="ChEBI" id="CHEBI:83099"/>
        <dbReference type="ChEBI" id="CHEBI:83142"/>
        <dbReference type="EC" id="1.2.4.4"/>
    </reaction>
    <physiologicalReaction direction="left-to-right" evidence="4">
        <dbReference type="Rhea" id="RHEA:13458"/>
    </physiologicalReaction>
</comment>
<dbReference type="CDD" id="cd07036">
    <property type="entry name" value="TPP_PYR_E1-PDHc-beta_like"/>
    <property type="match status" value="1"/>
</dbReference>
<dbReference type="Pfam" id="PF02780">
    <property type="entry name" value="Transketolase_C"/>
    <property type="match status" value="1"/>
</dbReference>
<accession>A0ABQ7GMN5</accession>
<dbReference type="PANTHER" id="PTHR42980">
    <property type="entry name" value="2-OXOISOVALERATE DEHYDROGENASE SUBUNIT BETA-RELATED"/>
    <property type="match status" value="1"/>
</dbReference>
<evidence type="ECO:0000313" key="6">
    <source>
        <dbReference type="EMBL" id="KAF5835874.1"/>
    </source>
</evidence>
<dbReference type="SUPFAM" id="SSF52518">
    <property type="entry name" value="Thiamin diphosphate-binding fold (THDP-binding)"/>
    <property type="match status" value="1"/>
</dbReference>